<dbReference type="Proteomes" id="UP000426444">
    <property type="component" value="Chromosome"/>
</dbReference>
<gene>
    <name evidence="1" type="ORF">SYNTR_1969</name>
</gene>
<dbReference type="RefSeq" id="WP_156204331.1">
    <property type="nucleotide sequence ID" value="NZ_CP046457.1"/>
</dbReference>
<proteinExistence type="predicted"/>
<name>A0A6I6DHK1_9FIRM</name>
<evidence type="ECO:0000313" key="2">
    <source>
        <dbReference type="Proteomes" id="UP000426444"/>
    </source>
</evidence>
<dbReference type="AlphaFoldDB" id="A0A6I6DHK1"/>
<dbReference type="EMBL" id="CP046457">
    <property type="protein sequence ID" value="QGU00563.1"/>
    <property type="molecule type" value="Genomic_DNA"/>
</dbReference>
<evidence type="ECO:0000313" key="1">
    <source>
        <dbReference type="EMBL" id="QGU00563.1"/>
    </source>
</evidence>
<accession>A0A6I6DHK1</accession>
<organism evidence="1 2">
    <name type="scientific">Candidatus Syntrophocurvum alkaliphilum</name>
    <dbReference type="NCBI Taxonomy" id="2293317"/>
    <lineage>
        <taxon>Bacteria</taxon>
        <taxon>Bacillati</taxon>
        <taxon>Bacillota</taxon>
        <taxon>Clostridia</taxon>
        <taxon>Eubacteriales</taxon>
        <taxon>Syntrophomonadaceae</taxon>
        <taxon>Candidatus Syntrophocurvum</taxon>
    </lineage>
</organism>
<sequence>MISHVKIGRKQKNIMRGHLEKIIKLHYEVNNYIEEHAKQTEVEEYKDFFQNIKDKNIQTVQLISKYMVRKCNR</sequence>
<protein>
    <submittedName>
        <fullName evidence="1">Uncharacterized protein</fullName>
    </submittedName>
</protein>
<reference evidence="2" key="1">
    <citation type="journal article" date="2019" name="Microbiology">
        <title>Complete Genome Sequence of an Uncultured Bacterium of the Candidate Phylum Bipolaricaulota.</title>
        <authorList>
            <person name="Kadnikov V.V."/>
            <person name="Mardanov A.V."/>
            <person name="Beletsky A.V."/>
            <person name="Frank Y.A."/>
            <person name="Karnachuk O.V."/>
            <person name="Ravin N.V."/>
        </authorList>
    </citation>
    <scope>NUCLEOTIDE SEQUENCE [LARGE SCALE GENOMIC DNA]</scope>
</reference>
<dbReference type="KEGG" id="salq:SYNTR_1969"/>
<keyword evidence="2" id="KW-1185">Reference proteome</keyword>